<gene>
    <name evidence="2" type="ORF">BBOV_III005710</name>
</gene>
<evidence type="ECO:0000256" key="1">
    <source>
        <dbReference type="SAM" id="MobiDB-lite"/>
    </source>
</evidence>
<organism evidence="2 3">
    <name type="scientific">Babesia bovis</name>
    <dbReference type="NCBI Taxonomy" id="5865"/>
    <lineage>
        <taxon>Eukaryota</taxon>
        <taxon>Sar</taxon>
        <taxon>Alveolata</taxon>
        <taxon>Apicomplexa</taxon>
        <taxon>Aconoidasida</taxon>
        <taxon>Piroplasmida</taxon>
        <taxon>Babesiidae</taxon>
        <taxon>Babesia</taxon>
    </lineage>
</organism>
<dbReference type="VEuPathDB" id="PiroplasmaDB:BBOV_III005710"/>
<reference evidence="2 3" key="1">
    <citation type="journal article" date="2007" name="PLoS Pathog.">
        <title>Genome sequence of Babesia bovis and comparative analysis of apicomplexan hemoprotozoa.</title>
        <authorList>
            <person name="Brayton K.A."/>
            <person name="Lau A.O.T."/>
            <person name="Herndon D.R."/>
            <person name="Hannick L."/>
            <person name="Kappmeyer L.S."/>
            <person name="Berens S.J."/>
            <person name="Bidwell S.L."/>
            <person name="Brown W.C."/>
            <person name="Crabtree J."/>
            <person name="Fadrosh D."/>
            <person name="Feldblum T."/>
            <person name="Forberger H.A."/>
            <person name="Haas B.J."/>
            <person name="Howell J.M."/>
            <person name="Khouri H."/>
            <person name="Koo H."/>
            <person name="Mann D.J."/>
            <person name="Norimine J."/>
            <person name="Paulsen I.T."/>
            <person name="Radune D."/>
            <person name="Ren Q."/>
            <person name="Smith R.K. Jr."/>
            <person name="Suarez C.E."/>
            <person name="White O."/>
            <person name="Wortman J.R."/>
            <person name="Knowles D.P. Jr."/>
            <person name="McElwain T.F."/>
            <person name="Nene V.M."/>
        </authorList>
    </citation>
    <scope>NUCLEOTIDE SEQUENCE [LARGE SCALE GENOMIC DNA]</scope>
    <source>
        <strain evidence="2">T2Bo</strain>
    </source>
</reference>
<dbReference type="RefSeq" id="XP_001611702.1">
    <property type="nucleotide sequence ID" value="XM_001611652.1"/>
</dbReference>
<feature type="region of interest" description="Disordered" evidence="1">
    <location>
        <begin position="1"/>
        <end position="158"/>
    </location>
</feature>
<dbReference type="KEGG" id="bbo:BBOV_III005710"/>
<name>A7ANK0_BABBO</name>
<protein>
    <submittedName>
        <fullName evidence="2">Uncharacterized protein</fullName>
    </submittedName>
</protein>
<proteinExistence type="predicted"/>
<keyword evidence="3" id="KW-1185">Reference proteome</keyword>
<evidence type="ECO:0000313" key="3">
    <source>
        <dbReference type="Proteomes" id="UP000002173"/>
    </source>
</evidence>
<dbReference type="InParanoid" id="A7ANK0"/>
<dbReference type="AlphaFoldDB" id="A7ANK0"/>
<dbReference type="GeneID" id="5479951"/>
<evidence type="ECO:0000313" key="2">
    <source>
        <dbReference type="EMBL" id="EDO08134.1"/>
    </source>
</evidence>
<dbReference type="Proteomes" id="UP000002173">
    <property type="component" value="Unassembled WGS sequence"/>
</dbReference>
<dbReference type="EMBL" id="AAXT01000001">
    <property type="protein sequence ID" value="EDO08134.1"/>
    <property type="molecule type" value="Genomic_DNA"/>
</dbReference>
<reference evidence="3" key="2">
    <citation type="journal article" date="2020" name="Data Brief">
        <title>Transcriptome dataset of Babesia bovis life stages within vertebrate and invertebrate hosts.</title>
        <authorList>
            <person name="Ueti M.W."/>
            <person name="Johnson W.C."/>
            <person name="Kappmeyer L.S."/>
            <person name="Herndon D.R."/>
            <person name="Mousel M.R."/>
            <person name="Reif K.E."/>
            <person name="Taus N.S."/>
            <person name="Ifeonu O.O."/>
            <person name="Silva J.C."/>
            <person name="Suarez C.E."/>
            <person name="Brayton K.A."/>
        </authorList>
    </citation>
    <scope>NUCLEOTIDE SEQUENCE [LARGE SCALE GENOMIC DNA]</scope>
</reference>
<reference evidence="3" key="3">
    <citation type="journal article" date="2021" name="Int. J. Parasitol.">
        <title>Comparative analysis of gene expression between Babesia bovis blood stages and kinetes allowed by improved genome annotation.</title>
        <authorList>
            <person name="Ueti M.W."/>
            <person name="Johnson W.C."/>
            <person name="Kappmeyer L.S."/>
            <person name="Herndon D.R."/>
            <person name="Mousel M.R."/>
            <person name="Reif K.E."/>
            <person name="Taus N.S."/>
            <person name="Ifeonu O.O."/>
            <person name="Silva J.C."/>
            <person name="Suarez C.E."/>
            <person name="Brayton K.A."/>
        </authorList>
    </citation>
    <scope>NUCLEOTIDE SEQUENCE [LARGE SCALE GENOMIC DNA]</scope>
</reference>
<feature type="compositionally biased region" description="Gly residues" evidence="1">
    <location>
        <begin position="143"/>
        <end position="158"/>
    </location>
</feature>
<comment type="caution">
    <text evidence="2">The sequence shown here is derived from an EMBL/GenBank/DDBJ whole genome shotgun (WGS) entry which is preliminary data.</text>
</comment>
<feature type="compositionally biased region" description="Polar residues" evidence="1">
    <location>
        <begin position="35"/>
        <end position="54"/>
    </location>
</feature>
<accession>A7ANK0</accession>
<sequence length="158" mass="16918">MDGNNPMTEPDDVPESVSHNPEQEDINIHGPYQTHRGSNQNVTESLLISSSLTDDVNPVPGLSTDPLRGMPPPRHTNPNGMLMGPDDPFFKETQNNPRTRGVGQVRYDVIGPFGQEPDPNIDIPPGSNPFPNIRGGFPSFGPGRFGGPGGGSFGGFFP</sequence>
<dbReference type="eggNOG" id="ENOG502TN49">
    <property type="taxonomic scope" value="Eukaryota"/>
</dbReference>